<dbReference type="AlphaFoldDB" id="A0A2H9T5K2"/>
<accession>A0A2H9T5K2</accession>
<gene>
    <name evidence="2" type="ORF">CI610_02585</name>
</gene>
<evidence type="ECO:0000259" key="1">
    <source>
        <dbReference type="Pfam" id="PF14893"/>
    </source>
</evidence>
<protein>
    <recommendedName>
        <fullName evidence="1">Paraneoplastic antigen Ma-like C-terminal domain-containing protein</fullName>
    </recommendedName>
</protein>
<organism evidence="2">
    <name type="scientific">invertebrate metagenome</name>
    <dbReference type="NCBI Taxonomy" id="1711999"/>
    <lineage>
        <taxon>unclassified sequences</taxon>
        <taxon>metagenomes</taxon>
        <taxon>organismal metagenomes</taxon>
    </lineage>
</organism>
<reference evidence="2" key="1">
    <citation type="journal article" date="2017" name="Appl. Environ. Microbiol.">
        <title>Molecular characterization of an Endozoicomonas-like organism causing infection in king scallop Pecten maximus L.</title>
        <authorList>
            <person name="Cano I."/>
            <person name="van Aerle R."/>
            <person name="Ross S."/>
            <person name="Verner-Jeffreys D.W."/>
            <person name="Paley R.K."/>
            <person name="Rimmer G."/>
            <person name="Ryder D."/>
            <person name="Hooper P."/>
            <person name="Stone D."/>
            <person name="Feist S.W."/>
        </authorList>
    </citation>
    <scope>NUCLEOTIDE SEQUENCE</scope>
</reference>
<dbReference type="Pfam" id="PF14893">
    <property type="entry name" value="PNMA"/>
    <property type="match status" value="1"/>
</dbReference>
<dbReference type="PANTHER" id="PTHR23095">
    <property type="entry name" value="PARANEOPLASTIC ANTIGEN"/>
    <property type="match status" value="1"/>
</dbReference>
<feature type="domain" description="Paraneoplastic antigen Ma-like C-terminal" evidence="1">
    <location>
        <begin position="82"/>
        <end position="166"/>
    </location>
</feature>
<comment type="caution">
    <text evidence="2">The sequence shown here is derived from an EMBL/GenBank/DDBJ whole genome shotgun (WGS) entry which is preliminary data.</text>
</comment>
<evidence type="ECO:0000313" key="2">
    <source>
        <dbReference type="EMBL" id="PJE78479.1"/>
    </source>
</evidence>
<sequence>MLSSDTGFNPGDEVSGATVKEWIKTKAIKVDPDVQPAPAHTVTDNPVVRISVFSGEEKDTYDVWQYEVGSLLVKHGEEVVATALRRSLKGRASKVVMNVGPNASVREIVAKMDSIFGAVEKGENLLAKFFSARQKEGEDVSTWSCRLEDIMNKAVQQGDVPDRNAEGMLRTMFWSGLRREIKDVTGQKYDTVRPFDELRIAVHQVERDLMQREEETTPGKVADKVKPVVHMAAAERDEGTYPAIDNRYGRYEENPTKVYSKAEWR</sequence>
<dbReference type="PANTHER" id="PTHR23095:SF46">
    <property type="entry name" value="GAG PROTEIN"/>
    <property type="match status" value="1"/>
</dbReference>
<name>A0A2H9T5K2_9ZZZZ</name>
<dbReference type="InterPro" id="IPR048270">
    <property type="entry name" value="PNMA_C"/>
</dbReference>
<dbReference type="EMBL" id="NSIT01000174">
    <property type="protein sequence ID" value="PJE78479.1"/>
    <property type="molecule type" value="Genomic_DNA"/>
</dbReference>
<proteinExistence type="predicted"/>
<dbReference type="InterPro" id="IPR026523">
    <property type="entry name" value="PNMA"/>
</dbReference>